<feature type="compositionally biased region" description="Basic and acidic residues" evidence="6">
    <location>
        <begin position="775"/>
        <end position="787"/>
    </location>
</feature>
<dbReference type="GO" id="GO:0005634">
    <property type="term" value="C:nucleus"/>
    <property type="evidence" value="ECO:0007669"/>
    <property type="project" value="UniProtKB-SubCell"/>
</dbReference>
<dbReference type="GO" id="GO:1990918">
    <property type="term" value="P:double-strand break repair involved in meiotic recombination"/>
    <property type="evidence" value="ECO:0007669"/>
    <property type="project" value="TreeGrafter"/>
</dbReference>
<feature type="compositionally biased region" description="Basic residues" evidence="6">
    <location>
        <begin position="725"/>
        <end position="734"/>
    </location>
</feature>
<evidence type="ECO:0000313" key="7">
    <source>
        <dbReference type="EMBL" id="OAQ31908.1"/>
    </source>
</evidence>
<feature type="compositionally biased region" description="Basic residues" evidence="6">
    <location>
        <begin position="593"/>
        <end position="608"/>
    </location>
</feature>
<feature type="compositionally biased region" description="Acidic residues" evidence="6">
    <location>
        <begin position="741"/>
        <end position="774"/>
    </location>
</feature>
<dbReference type="GO" id="GO:0007129">
    <property type="term" value="P:homologous chromosome pairing at meiosis"/>
    <property type="evidence" value="ECO:0007669"/>
    <property type="project" value="TreeGrafter"/>
</dbReference>
<evidence type="ECO:0000256" key="6">
    <source>
        <dbReference type="SAM" id="MobiDB-lite"/>
    </source>
</evidence>
<dbReference type="EMBL" id="KV442027">
    <property type="protein sequence ID" value="OAQ31908.1"/>
    <property type="molecule type" value="Genomic_DNA"/>
</dbReference>
<evidence type="ECO:0000256" key="5">
    <source>
        <dbReference type="ARBA" id="ARBA00093456"/>
    </source>
</evidence>
<organism evidence="7 8">
    <name type="scientific">Linnemannia elongata AG-77</name>
    <dbReference type="NCBI Taxonomy" id="1314771"/>
    <lineage>
        <taxon>Eukaryota</taxon>
        <taxon>Fungi</taxon>
        <taxon>Fungi incertae sedis</taxon>
        <taxon>Mucoromycota</taxon>
        <taxon>Mortierellomycotina</taxon>
        <taxon>Mortierellomycetes</taxon>
        <taxon>Mortierellales</taxon>
        <taxon>Mortierellaceae</taxon>
        <taxon>Linnemannia</taxon>
    </lineage>
</organism>
<comment type="similarity">
    <text evidence="5">Belongs to the Fanconi anemia protein FANCD2 family.</text>
</comment>
<dbReference type="Pfam" id="PF14631">
    <property type="entry name" value="FancD2"/>
    <property type="match status" value="1"/>
</dbReference>
<evidence type="ECO:0000256" key="4">
    <source>
        <dbReference type="ARBA" id="ARBA00023242"/>
    </source>
</evidence>
<feature type="compositionally biased region" description="Low complexity" evidence="6">
    <location>
        <begin position="609"/>
        <end position="627"/>
    </location>
</feature>
<evidence type="ECO:0008006" key="9">
    <source>
        <dbReference type="Google" id="ProtNLM"/>
    </source>
</evidence>
<feature type="compositionally biased region" description="Polar residues" evidence="6">
    <location>
        <begin position="654"/>
        <end position="663"/>
    </location>
</feature>
<evidence type="ECO:0000256" key="1">
    <source>
        <dbReference type="ARBA" id="ARBA00004123"/>
    </source>
</evidence>
<dbReference type="GO" id="GO:0000793">
    <property type="term" value="C:condensed chromosome"/>
    <property type="evidence" value="ECO:0007669"/>
    <property type="project" value="TreeGrafter"/>
</dbReference>
<keyword evidence="4" id="KW-0539">Nucleus</keyword>
<feature type="compositionally biased region" description="Acidic residues" evidence="6">
    <location>
        <begin position="710"/>
        <end position="719"/>
    </location>
</feature>
<evidence type="ECO:0000256" key="2">
    <source>
        <dbReference type="ARBA" id="ARBA00022499"/>
    </source>
</evidence>
<name>A0A197K3Z4_9FUNG</name>
<dbReference type="GO" id="GO:0031573">
    <property type="term" value="P:mitotic intra-S DNA damage checkpoint signaling"/>
    <property type="evidence" value="ECO:0007669"/>
    <property type="project" value="TreeGrafter"/>
</dbReference>
<dbReference type="PANTHER" id="PTHR32086:SF0">
    <property type="entry name" value="FANCONI ANEMIA GROUP D2 PROTEIN"/>
    <property type="match status" value="1"/>
</dbReference>
<dbReference type="Proteomes" id="UP000078512">
    <property type="component" value="Unassembled WGS sequence"/>
</dbReference>
<dbReference type="GO" id="GO:0036297">
    <property type="term" value="P:interstrand cross-link repair"/>
    <property type="evidence" value="ECO:0007669"/>
    <property type="project" value="TreeGrafter"/>
</dbReference>
<dbReference type="GO" id="GO:0070182">
    <property type="term" value="F:DNA polymerase binding"/>
    <property type="evidence" value="ECO:0007669"/>
    <property type="project" value="TreeGrafter"/>
</dbReference>
<accession>A0A197K3Z4</accession>
<evidence type="ECO:0000313" key="8">
    <source>
        <dbReference type="Proteomes" id="UP000078512"/>
    </source>
</evidence>
<dbReference type="PANTHER" id="PTHR32086">
    <property type="entry name" value="FANCONI ANEMIA GROUP D2 PROTEIN"/>
    <property type="match status" value="1"/>
</dbReference>
<feature type="compositionally biased region" description="Basic residues" evidence="6">
    <location>
        <begin position="693"/>
        <end position="703"/>
    </location>
</feature>
<proteinExistence type="inferred from homology"/>
<feature type="compositionally biased region" description="Basic and acidic residues" evidence="6">
    <location>
        <begin position="641"/>
        <end position="651"/>
    </location>
</feature>
<reference evidence="7 8" key="1">
    <citation type="submission" date="2016-05" db="EMBL/GenBank/DDBJ databases">
        <title>Genome sequencing reveals origins of a unique bacterial endosymbiosis in the earliest lineages of terrestrial Fungi.</title>
        <authorList>
            <consortium name="DOE Joint Genome Institute"/>
            <person name="Uehling J."/>
            <person name="Gryganskyi A."/>
            <person name="Hameed K."/>
            <person name="Tschaplinski T."/>
            <person name="Misztal P."/>
            <person name="Wu S."/>
            <person name="Desiro A."/>
            <person name="Vande Pol N."/>
            <person name="Du Z.-Y."/>
            <person name="Zienkiewicz A."/>
            <person name="Zienkiewicz K."/>
            <person name="Morin E."/>
            <person name="Tisserant E."/>
            <person name="Splivallo R."/>
            <person name="Hainaut M."/>
            <person name="Henrissat B."/>
            <person name="Ohm R."/>
            <person name="Kuo A."/>
            <person name="Yan J."/>
            <person name="Lipzen A."/>
            <person name="Nolan M."/>
            <person name="Labutti K."/>
            <person name="Barry K."/>
            <person name="Goldstein A."/>
            <person name="Labbe J."/>
            <person name="Schadt C."/>
            <person name="Tuskan G."/>
            <person name="Grigoriev I."/>
            <person name="Martin F."/>
            <person name="Vilgalys R."/>
            <person name="Bonito G."/>
        </authorList>
    </citation>
    <scope>NUCLEOTIDE SEQUENCE [LARGE SCALE GENOMIC DNA]</scope>
    <source>
        <strain evidence="7 8">AG-77</strain>
    </source>
</reference>
<keyword evidence="2" id="KW-1017">Isopeptide bond</keyword>
<comment type="subcellular location">
    <subcellularLocation>
        <location evidence="1">Nucleus</location>
    </subcellularLocation>
</comment>
<feature type="compositionally biased region" description="Acidic residues" evidence="6">
    <location>
        <begin position="680"/>
        <end position="689"/>
    </location>
</feature>
<gene>
    <name evidence="7" type="ORF">K457DRAFT_337706</name>
</gene>
<sequence>MEEMLRHVLKSVPGFRPLEAIHVKSKDILARKALTIGGSLSLSSTSSTLQGKKSTRAMDVDSASSGKFTTLSTELVTLESLSPYMREFEIDLFQVLRVHQPITREIFEVSEYNKSNAVQLRYPELRFLLKDLLAKITFKLPAPVAHNPFAKKPIAPITNNPALIRMSSADFMKQVLKIVPHIVTKTRMILHLLFSDDEDMDQSSEPVDHVAVRECLSLSLKSLLALLSWNELRASDQKALRLDMLKALALDLASEEQLAAIQNSINLSTMAVEAFNNLAKWREMMPNFETSAMLLEVIDKMLDLVPSNQDTMVRASTLATEVLSYCWPSTNIIKSDRLAYVLGQQIGKSDVRLEMINQYITKVLPSFLDQDEGHSEQHPMLTTQTFTTYTKVLYVQLVGLVSEFTEDHFDSIDTAFSHVSDLSHCFQKLAAFVKSNDKREVLAVTLKHSKIFMDQFIKRVLPFMGVHFRGHQDTVARIFKNNLQSATRSLQNVCGHAKASREQSLTAMVPAIRKTMESLIFEVKLMLENNDASAAFWLGNLKHRNLAGEEISSQLPVISDDEQDEDVVDEIESMSENGETSHQRTKKADGKNPKKRTRAATPKKKKQTAKATSAAAVGGKKTKVTATADKKVTASKKRKPVERDAEPESARIHTMSQITNSDMSGDDEVMEPARSALQDNEAEDDDDEGILPVRRKAPKKRATREKSIDLEAEDVDEADTVVPPARRKLIKKRPIIREESIDLEDEDDEDEDEEENEEEEDEEEEDDSEDEDEYADRMLQELDERAERRRRIRNPYIDDYADQNDDEEVYSDDEEEEDDDESEDEEEGDSC</sequence>
<dbReference type="STRING" id="1314771.A0A197K3Z4"/>
<feature type="compositionally biased region" description="Acidic residues" evidence="6">
    <location>
        <begin position="799"/>
        <end position="831"/>
    </location>
</feature>
<dbReference type="AlphaFoldDB" id="A0A197K3Z4"/>
<keyword evidence="8" id="KW-1185">Reference proteome</keyword>
<feature type="region of interest" description="Disordered" evidence="6">
    <location>
        <begin position="572"/>
        <end position="831"/>
    </location>
</feature>
<evidence type="ECO:0000256" key="3">
    <source>
        <dbReference type="ARBA" id="ARBA00022843"/>
    </source>
</evidence>
<protein>
    <recommendedName>
        <fullName evidence="9">Fanconi anemia group D2 protein</fullName>
    </recommendedName>
</protein>
<dbReference type="InterPro" id="IPR029448">
    <property type="entry name" value="FANCD2"/>
</dbReference>
<keyword evidence="3" id="KW-0832">Ubl conjugation</keyword>
<feature type="compositionally biased region" description="Basic and acidic residues" evidence="6">
    <location>
        <begin position="579"/>
        <end position="592"/>
    </location>
</feature>
<dbReference type="OrthoDB" id="2434776at2759"/>